<dbReference type="InterPro" id="IPR011009">
    <property type="entry name" value="Kinase-like_dom_sf"/>
</dbReference>
<sequence length="355" mass="42249">MTSKEEILSQWQHYGWEEKFAGVLQKPVTLSEIECLKNSRDKTSVWKLTLNSESGTVPVILKIFQQPLKENHLVEMNMYRKAYPVFQEMMPKMIWLESDVKDREFWLFTECLETVRGQIKLRPYHLERMIPTVAKFHALTFKNRLSDEQAPLFDSWLPRYESKELTTERIEHIEKTKEHLDLAMKDPDLRKLVEPAYDILKVILGKGPLFFPEVIKAGQCLIHGDLHIHNICCQDTSDEHNWPVQLIDWESAKYAPCWYDLVVLVELLIDFRADWHKKEEDIRCRCVDIYSKEMAKYGIVFQEDPVKLLKMTYLQRVLEKRLLNHLRRVLNGEKSLLLKRYLEKIVVWGKELDLY</sequence>
<dbReference type="AlphaFoldDB" id="A0A942SU70"/>
<dbReference type="Proteomes" id="UP000677265">
    <property type="component" value="Unassembled WGS sequence"/>
</dbReference>
<dbReference type="RefSeq" id="WP_213139979.1">
    <property type="nucleotide sequence ID" value="NZ_JAGYPE020000004.1"/>
</dbReference>
<dbReference type="EMBL" id="JAGYPE010000001">
    <property type="protein sequence ID" value="MBS4179941.1"/>
    <property type="molecule type" value="Genomic_DNA"/>
</dbReference>
<accession>A0A942SU70</accession>
<proteinExistence type="predicted"/>
<reference evidence="2" key="1">
    <citation type="submission" date="2021-05" db="EMBL/GenBank/DDBJ databases">
        <title>Novel Bacillus species.</title>
        <authorList>
            <person name="Liu G."/>
        </authorList>
    </citation>
    <scope>NUCLEOTIDE SEQUENCE</scope>
    <source>
        <strain evidence="2 4">FJAT-50051</strain>
    </source>
</reference>
<dbReference type="EMBL" id="JAGYPE020000004">
    <property type="protein sequence ID" value="MCH6264777.1"/>
    <property type="molecule type" value="Genomic_DNA"/>
</dbReference>
<dbReference type="Gene3D" id="3.90.1200.10">
    <property type="match status" value="1"/>
</dbReference>
<dbReference type="SUPFAM" id="SSF56112">
    <property type="entry name" value="Protein kinase-like (PK-like)"/>
    <property type="match status" value="1"/>
</dbReference>
<evidence type="ECO:0000313" key="3">
    <source>
        <dbReference type="EMBL" id="MCH6264777.1"/>
    </source>
</evidence>
<dbReference type="Pfam" id="PF01636">
    <property type="entry name" value="APH"/>
    <property type="match status" value="1"/>
</dbReference>
<comment type="caution">
    <text evidence="2">The sequence shown here is derived from an EMBL/GenBank/DDBJ whole genome shotgun (WGS) entry which is preliminary data.</text>
</comment>
<evidence type="ECO:0000259" key="1">
    <source>
        <dbReference type="Pfam" id="PF01636"/>
    </source>
</evidence>
<organism evidence="2">
    <name type="scientific">Neobacillus citreus</name>
    <dbReference type="NCBI Taxonomy" id="2833578"/>
    <lineage>
        <taxon>Bacteria</taxon>
        <taxon>Bacillati</taxon>
        <taxon>Bacillota</taxon>
        <taxon>Bacilli</taxon>
        <taxon>Bacillales</taxon>
        <taxon>Bacillaceae</taxon>
        <taxon>Neobacillus</taxon>
    </lineage>
</organism>
<protein>
    <submittedName>
        <fullName evidence="2 3">Phosphotransferase</fullName>
    </submittedName>
</protein>
<keyword evidence="4" id="KW-1185">Reference proteome</keyword>
<name>A0A942SU70_9BACI</name>
<evidence type="ECO:0000313" key="2">
    <source>
        <dbReference type="EMBL" id="MBS4179941.1"/>
    </source>
</evidence>
<dbReference type="InterPro" id="IPR002575">
    <property type="entry name" value="Aminoglycoside_PTrfase"/>
</dbReference>
<feature type="domain" description="Aminoglycoside phosphotransferase" evidence="1">
    <location>
        <begin position="58"/>
        <end position="267"/>
    </location>
</feature>
<evidence type="ECO:0000313" key="4">
    <source>
        <dbReference type="Proteomes" id="UP000677265"/>
    </source>
</evidence>
<gene>
    <name evidence="3" type="ORF">KHB02_004460</name>
    <name evidence="2" type="ORF">KHB02_00930</name>
</gene>